<dbReference type="Gene3D" id="3.40.50.150">
    <property type="entry name" value="Vaccinia Virus protein VP39"/>
    <property type="match status" value="1"/>
</dbReference>
<organism evidence="1 2">
    <name type="scientific">Candidatus Staskawiczbacteria bacterium RIFCSPLOWO2_12_FULL_37_15</name>
    <dbReference type="NCBI Taxonomy" id="1802218"/>
    <lineage>
        <taxon>Bacteria</taxon>
        <taxon>Candidatus Staskawicziibacteriota</taxon>
    </lineage>
</organism>
<dbReference type="PANTHER" id="PTHR40036">
    <property type="entry name" value="MACROCIN O-METHYLTRANSFERASE"/>
    <property type="match status" value="1"/>
</dbReference>
<comment type="caution">
    <text evidence="1">The sequence shown here is derived from an EMBL/GenBank/DDBJ whole genome shotgun (WGS) entry which is preliminary data.</text>
</comment>
<dbReference type="Pfam" id="PF05711">
    <property type="entry name" value="TylF"/>
    <property type="match status" value="1"/>
</dbReference>
<protein>
    <recommendedName>
        <fullName evidence="3">Macrocin O-methyltransferase</fullName>
    </recommendedName>
</protein>
<accession>A0A1G2IRI7</accession>
<reference evidence="1 2" key="1">
    <citation type="journal article" date="2016" name="Nat. Commun.">
        <title>Thousands of microbial genomes shed light on interconnected biogeochemical processes in an aquifer system.</title>
        <authorList>
            <person name="Anantharaman K."/>
            <person name="Brown C.T."/>
            <person name="Hug L.A."/>
            <person name="Sharon I."/>
            <person name="Castelle C.J."/>
            <person name="Probst A.J."/>
            <person name="Thomas B.C."/>
            <person name="Singh A."/>
            <person name="Wilkins M.J."/>
            <person name="Karaoz U."/>
            <person name="Brodie E.L."/>
            <person name="Williams K.H."/>
            <person name="Hubbard S.S."/>
            <person name="Banfield J.F."/>
        </authorList>
    </citation>
    <scope>NUCLEOTIDE SEQUENCE [LARGE SCALE GENOMIC DNA]</scope>
</reference>
<dbReference type="AlphaFoldDB" id="A0A1G2IRI7"/>
<dbReference type="PANTHER" id="PTHR40036:SF1">
    <property type="entry name" value="MACROCIN O-METHYLTRANSFERASE"/>
    <property type="match status" value="1"/>
</dbReference>
<evidence type="ECO:0000313" key="1">
    <source>
        <dbReference type="EMBL" id="OGZ77534.1"/>
    </source>
</evidence>
<dbReference type="EMBL" id="MHPE01000005">
    <property type="protein sequence ID" value="OGZ77534.1"/>
    <property type="molecule type" value="Genomic_DNA"/>
</dbReference>
<dbReference type="InterPro" id="IPR029063">
    <property type="entry name" value="SAM-dependent_MTases_sf"/>
</dbReference>
<proteinExistence type="predicted"/>
<dbReference type="Proteomes" id="UP000178632">
    <property type="component" value="Unassembled WGS sequence"/>
</dbReference>
<gene>
    <name evidence="1" type="ORF">A3G45_02130</name>
</gene>
<sequence>MQQFKNIVRKNKILFSFAKKLMLVKSIPLIDFLNFKKLWLFKKVYPYTMVGYARLSNVYELANLVEKNKISGAFVECGVWKGGCVAVMAFEAQKFSSGRKIWLFDSFEGLPEPTQKDGPIAKEYAQNKAGGNLKTIDRCVGSLEDVKEIFFKKLKLNPDNIIIKKGWFQNTLPESKEKIGKIAFLRLDGDWYESTKVCLDNLYDNVIIGGYVVLDDYGCWDGAKKALDEFFAERKINPELIKIDDTGVYFKKP</sequence>
<dbReference type="InterPro" id="IPR008884">
    <property type="entry name" value="TylF_MeTrfase"/>
</dbReference>
<evidence type="ECO:0000313" key="2">
    <source>
        <dbReference type="Proteomes" id="UP000178632"/>
    </source>
</evidence>
<name>A0A1G2IRI7_9BACT</name>
<evidence type="ECO:0008006" key="3">
    <source>
        <dbReference type="Google" id="ProtNLM"/>
    </source>
</evidence>